<evidence type="ECO:0000256" key="1">
    <source>
        <dbReference type="SAM" id="Coils"/>
    </source>
</evidence>
<dbReference type="SUPFAM" id="SSF81324">
    <property type="entry name" value="Voltage-gated potassium channels"/>
    <property type="match status" value="1"/>
</dbReference>
<dbReference type="EMBL" id="CAJNOR010005808">
    <property type="protein sequence ID" value="CAF1576704.1"/>
    <property type="molecule type" value="Genomic_DNA"/>
</dbReference>
<dbReference type="GO" id="GO:0016286">
    <property type="term" value="F:small conductance calcium-activated potassium channel activity"/>
    <property type="evidence" value="ECO:0007669"/>
    <property type="project" value="InterPro"/>
</dbReference>
<gene>
    <name evidence="5" type="ORF">XAT740_LOCUS45037</name>
</gene>
<organism evidence="5 6">
    <name type="scientific">Adineta ricciae</name>
    <name type="common">Rotifer</name>
    <dbReference type="NCBI Taxonomy" id="249248"/>
    <lineage>
        <taxon>Eukaryota</taxon>
        <taxon>Metazoa</taxon>
        <taxon>Spiralia</taxon>
        <taxon>Gnathifera</taxon>
        <taxon>Rotifera</taxon>
        <taxon>Eurotatoria</taxon>
        <taxon>Bdelloidea</taxon>
        <taxon>Adinetida</taxon>
        <taxon>Adinetidae</taxon>
        <taxon>Adineta</taxon>
    </lineage>
</organism>
<feature type="transmembrane region" description="Helical" evidence="3">
    <location>
        <begin position="288"/>
        <end position="307"/>
    </location>
</feature>
<evidence type="ECO:0000256" key="2">
    <source>
        <dbReference type="SAM" id="MobiDB-lite"/>
    </source>
</evidence>
<dbReference type="PANTHER" id="PTHR10153">
    <property type="entry name" value="SMALL CONDUCTANCE CALCIUM-ACTIVATED POTASSIUM CHANNEL"/>
    <property type="match status" value="1"/>
</dbReference>
<feature type="compositionally biased region" description="Polar residues" evidence="2">
    <location>
        <begin position="56"/>
        <end position="68"/>
    </location>
</feature>
<dbReference type="InterPro" id="IPR015449">
    <property type="entry name" value="K_chnl_Ca-activ_SK"/>
</dbReference>
<evidence type="ECO:0000313" key="6">
    <source>
        <dbReference type="Proteomes" id="UP000663828"/>
    </source>
</evidence>
<dbReference type="Proteomes" id="UP000663828">
    <property type="component" value="Unassembled WGS sequence"/>
</dbReference>
<dbReference type="GO" id="GO:0016020">
    <property type="term" value="C:membrane"/>
    <property type="evidence" value="ECO:0007669"/>
    <property type="project" value="InterPro"/>
</dbReference>
<proteinExistence type="predicted"/>
<comment type="caution">
    <text evidence="5">The sequence shown here is derived from an EMBL/GenBank/DDBJ whole genome shotgun (WGS) entry which is preliminary data.</text>
</comment>
<keyword evidence="3" id="KW-0472">Membrane</keyword>
<dbReference type="GO" id="GO:0005516">
    <property type="term" value="F:calmodulin binding"/>
    <property type="evidence" value="ECO:0007669"/>
    <property type="project" value="InterPro"/>
</dbReference>
<dbReference type="SUPFAM" id="SSF81327">
    <property type="entry name" value="Small-conductance potassium channel"/>
    <property type="match status" value="1"/>
</dbReference>
<dbReference type="PRINTS" id="PR00169">
    <property type="entry name" value="KCHANNEL"/>
</dbReference>
<dbReference type="Gene3D" id="1.10.287.70">
    <property type="match status" value="2"/>
</dbReference>
<feature type="region of interest" description="Disordered" evidence="2">
    <location>
        <begin position="46"/>
        <end position="68"/>
    </location>
</feature>
<feature type="transmembrane region" description="Helical" evidence="3">
    <location>
        <begin position="91"/>
        <end position="114"/>
    </location>
</feature>
<keyword evidence="6" id="KW-1185">Reference proteome</keyword>
<keyword evidence="3" id="KW-0812">Transmembrane</keyword>
<dbReference type="Pfam" id="PF03530">
    <property type="entry name" value="SK_channel"/>
    <property type="match status" value="1"/>
</dbReference>
<evidence type="ECO:0000256" key="3">
    <source>
        <dbReference type="SAM" id="Phobius"/>
    </source>
</evidence>
<dbReference type="AlphaFoldDB" id="A0A815Z0W8"/>
<feature type="transmembrane region" description="Helical" evidence="3">
    <location>
        <begin position="345"/>
        <end position="365"/>
    </location>
</feature>
<dbReference type="Pfam" id="PF07885">
    <property type="entry name" value="Ion_trans_2"/>
    <property type="match status" value="1"/>
</dbReference>
<keyword evidence="3" id="KW-1133">Transmembrane helix</keyword>
<reference evidence="5" key="1">
    <citation type="submission" date="2021-02" db="EMBL/GenBank/DDBJ databases">
        <authorList>
            <person name="Nowell W R."/>
        </authorList>
    </citation>
    <scope>NUCLEOTIDE SEQUENCE</scope>
</reference>
<evidence type="ECO:0000313" key="5">
    <source>
        <dbReference type="EMBL" id="CAF1576704.1"/>
    </source>
</evidence>
<feature type="domain" description="Potassium channel" evidence="4">
    <location>
        <begin position="293"/>
        <end position="369"/>
    </location>
</feature>
<evidence type="ECO:0000259" key="4">
    <source>
        <dbReference type="Pfam" id="PF07885"/>
    </source>
</evidence>
<accession>A0A815Z0W8</accession>
<sequence>MSFSDAVRSPSFNSCRSEFLCNIQSDETSLPTSTSLFLPNSNSTTNTLSSLKTDAPKTSGNQHNSLSNAKRKNTSNVMLDISRRLLKRKALFGHLSIISNIMCFLGLLGIVLMIMENEIRFLNKYENNIYLCWFIKLIITITTIILVLLVFYYHKVDINLYGVSNAVDNWRVGLTARKIILIIAEVLICIIHPIPIELFSVSSMSPIYTNVTINATISDFVSLDNTQLNVLLGLPMFARLYLVCRFIMFHSHLVRDAFSQSLGSLNQVSLNFLFLLKTYLHLWPTRCVLFFCALLFIIGSWSLRVCSYRSSTEFMSMLDCMWLFIVTFTTVGYGDLTPTNYCGRGVAAITALIGVLSTALLISVLSQKLEFSRSENYVHNFVVNLELTKARKNQAADVIKFFLKTWVLKRRNRMHTSTYLTAQRKLYRALHFSKQLKVEQKRLIDVCVGLPELITMQRQLSAKFHEYGATLTTTTMKVEKIENRLVNIEQKMTNIQETLQTLLEKL</sequence>
<feature type="transmembrane region" description="Helical" evidence="3">
    <location>
        <begin position="314"/>
        <end position="333"/>
    </location>
</feature>
<keyword evidence="1" id="KW-0175">Coiled coil</keyword>
<dbReference type="InterPro" id="IPR036122">
    <property type="entry name" value="CaM-bd_dom_sf"/>
</dbReference>
<feature type="transmembrane region" description="Helical" evidence="3">
    <location>
        <begin position="179"/>
        <end position="196"/>
    </location>
</feature>
<feature type="transmembrane region" description="Helical" evidence="3">
    <location>
        <begin position="134"/>
        <end position="153"/>
    </location>
</feature>
<protein>
    <recommendedName>
        <fullName evidence="4">Potassium channel domain-containing protein</fullName>
    </recommendedName>
</protein>
<feature type="coiled-coil region" evidence="1">
    <location>
        <begin position="471"/>
        <end position="505"/>
    </location>
</feature>
<dbReference type="InterPro" id="IPR013099">
    <property type="entry name" value="K_chnl_dom"/>
</dbReference>
<name>A0A815Z0W8_ADIRI</name>